<reference evidence="5 6" key="1">
    <citation type="journal article" date="2019" name="Nat. Med.">
        <title>A library of human gut bacterial isolates paired with longitudinal multiomics data enables mechanistic microbiome research.</title>
        <authorList>
            <person name="Poyet M."/>
            <person name="Groussin M."/>
            <person name="Gibbons S.M."/>
            <person name="Avila-Pacheco J."/>
            <person name="Jiang X."/>
            <person name="Kearney S.M."/>
            <person name="Perrotta A.R."/>
            <person name="Berdy B."/>
            <person name="Zhao S."/>
            <person name="Lieberman T.D."/>
            <person name="Swanson P.K."/>
            <person name="Smith M."/>
            <person name="Roesemann S."/>
            <person name="Alexander J.E."/>
            <person name="Rich S.A."/>
            <person name="Livny J."/>
            <person name="Vlamakis H."/>
            <person name="Clish C."/>
            <person name="Bullock K."/>
            <person name="Deik A."/>
            <person name="Scott J."/>
            <person name="Pierce K.A."/>
            <person name="Xavier R.J."/>
            <person name="Alm E.J."/>
        </authorList>
    </citation>
    <scope>NUCLEOTIDE SEQUENCE [LARGE SCALE GENOMIC DNA]</scope>
    <source>
        <strain evidence="5 6">BIOML-A41</strain>
    </source>
</reference>
<dbReference type="Proteomes" id="UP000478493">
    <property type="component" value="Unassembled WGS sequence"/>
</dbReference>
<keyword evidence="3" id="KW-0411">Iron-sulfur</keyword>
<sequence length="419" mass="48096">MIYKPNIGYTVKHDLCTGCGVCEDACPSHAIHVDVKKGCFRPIVDNEMCLNNKGCHRCYDVCPGIGVNLQQLTRECFTEGVTDELMGHYLKCFVGHSSDFDIRYHCASGGMVSQFLIFLLEKEYIDGAVVTAFNAQAPLLVNSYIARTREEVLMGKSSKYAPVSLNHAIRDIKKAEGTRYIIVGLPCHIEGFRKYEKVDKRFREKVAGYFAIYCSSGRNFHLTEYVFRKRGIQKEKLTYFAYRDNGCLGNMVVKGEGIEYEERFQNYYHPLRSIFVPRRCTMCIDHYGELADVSFGDIHVEPYIQDKVGINSLIVRNHKMLDWLMEAKDEGVIALDEILAKTVNDSQVMARIKKYRNSAFIGFNRMLGKKVPIYDLQLHEGNQLKWLISYLHTNIQQFIGCYKFLWFLIPLVKGKAPKI</sequence>
<dbReference type="GO" id="GO:0051536">
    <property type="term" value="F:iron-sulfur cluster binding"/>
    <property type="evidence" value="ECO:0007669"/>
    <property type="project" value="UniProtKB-KW"/>
</dbReference>
<dbReference type="AlphaFoldDB" id="A0A5M5M077"/>
<dbReference type="Gene3D" id="3.30.70.20">
    <property type="match status" value="1"/>
</dbReference>
<proteinExistence type="predicted"/>
<dbReference type="EMBL" id="VWGP01000021">
    <property type="protein sequence ID" value="KAA4529401.1"/>
    <property type="molecule type" value="Genomic_DNA"/>
</dbReference>
<dbReference type="InterPro" id="IPR017896">
    <property type="entry name" value="4Fe4S_Fe-S-bd"/>
</dbReference>
<dbReference type="InterPro" id="IPR045220">
    <property type="entry name" value="FRHB/FDHB/HCAR-like"/>
</dbReference>
<protein>
    <submittedName>
        <fullName evidence="5">4Fe-4S dicluster domain-containing protein</fullName>
    </submittedName>
</protein>
<dbReference type="GO" id="GO:0052592">
    <property type="term" value="F:oxidoreductase activity, acting on CH or CH2 groups, with an iron-sulfur protein as acceptor"/>
    <property type="evidence" value="ECO:0007669"/>
    <property type="project" value="TreeGrafter"/>
</dbReference>
<dbReference type="GO" id="GO:0046872">
    <property type="term" value="F:metal ion binding"/>
    <property type="evidence" value="ECO:0007669"/>
    <property type="project" value="UniProtKB-KW"/>
</dbReference>
<feature type="domain" description="4Fe-4S ferredoxin-type" evidence="4">
    <location>
        <begin position="7"/>
        <end position="36"/>
    </location>
</feature>
<accession>A0A5M5M077</accession>
<dbReference type="InterPro" id="IPR017900">
    <property type="entry name" value="4Fe4S_Fe_S_CS"/>
</dbReference>
<name>A0A5M5M077_BACOV</name>
<dbReference type="PANTHER" id="PTHR31332:SF0">
    <property type="entry name" value="7-HYDROXYMETHYL CHLOROPHYLL A REDUCTASE, CHLOROPLASTIC"/>
    <property type="match status" value="1"/>
</dbReference>
<dbReference type="RefSeq" id="WP_118032738.1">
    <property type="nucleotide sequence ID" value="NZ_CAKJZH010000002.1"/>
</dbReference>
<keyword evidence="2" id="KW-0408">Iron</keyword>
<evidence type="ECO:0000256" key="1">
    <source>
        <dbReference type="ARBA" id="ARBA00022723"/>
    </source>
</evidence>
<keyword evidence="1" id="KW-0479">Metal-binding</keyword>
<dbReference type="PROSITE" id="PS51379">
    <property type="entry name" value="4FE4S_FER_2"/>
    <property type="match status" value="2"/>
</dbReference>
<dbReference type="InterPro" id="IPR007525">
    <property type="entry name" value="FrhB_FdhB_C"/>
</dbReference>
<evidence type="ECO:0000256" key="3">
    <source>
        <dbReference type="ARBA" id="ARBA00023014"/>
    </source>
</evidence>
<gene>
    <name evidence="5" type="ORF">F3B85_22015</name>
</gene>
<comment type="caution">
    <text evidence="5">The sequence shown here is derived from an EMBL/GenBank/DDBJ whole genome shotgun (WGS) entry which is preliminary data.</text>
</comment>
<dbReference type="PANTHER" id="PTHR31332">
    <property type="entry name" value="7-HYDROXYMETHYL CHLOROPHYLL A REDUCTASE, CHLOROPLASTIC"/>
    <property type="match status" value="1"/>
</dbReference>
<evidence type="ECO:0000313" key="5">
    <source>
        <dbReference type="EMBL" id="KAA4529401.1"/>
    </source>
</evidence>
<feature type="domain" description="4Fe-4S ferredoxin-type" evidence="4">
    <location>
        <begin position="40"/>
        <end position="72"/>
    </location>
</feature>
<dbReference type="Pfam" id="PF00037">
    <property type="entry name" value="Fer4"/>
    <property type="match status" value="1"/>
</dbReference>
<evidence type="ECO:0000256" key="2">
    <source>
        <dbReference type="ARBA" id="ARBA00023004"/>
    </source>
</evidence>
<dbReference type="Pfam" id="PF04422">
    <property type="entry name" value="FrhB_FdhB_N"/>
    <property type="match status" value="1"/>
</dbReference>
<dbReference type="InterPro" id="IPR007516">
    <property type="entry name" value="Co_F420_Hydgase/DH_bsu_N"/>
</dbReference>
<evidence type="ECO:0000259" key="4">
    <source>
        <dbReference type="PROSITE" id="PS51379"/>
    </source>
</evidence>
<evidence type="ECO:0000313" key="6">
    <source>
        <dbReference type="Proteomes" id="UP000478493"/>
    </source>
</evidence>
<organism evidence="5 6">
    <name type="scientific">Bacteroides ovatus</name>
    <dbReference type="NCBI Taxonomy" id="28116"/>
    <lineage>
        <taxon>Bacteria</taxon>
        <taxon>Pseudomonadati</taxon>
        <taxon>Bacteroidota</taxon>
        <taxon>Bacteroidia</taxon>
        <taxon>Bacteroidales</taxon>
        <taxon>Bacteroidaceae</taxon>
        <taxon>Bacteroides</taxon>
    </lineage>
</organism>
<dbReference type="Pfam" id="PF04432">
    <property type="entry name" value="FrhB_FdhB_C"/>
    <property type="match status" value="1"/>
</dbReference>
<dbReference type="PROSITE" id="PS00198">
    <property type="entry name" value="4FE4S_FER_1"/>
    <property type="match status" value="1"/>
</dbReference>
<dbReference type="SUPFAM" id="SSF54862">
    <property type="entry name" value="4Fe-4S ferredoxins"/>
    <property type="match status" value="1"/>
</dbReference>